<dbReference type="Pfam" id="PF03140">
    <property type="entry name" value="DUF247"/>
    <property type="match status" value="1"/>
</dbReference>
<dbReference type="OMA" id="GIMAKIW"/>
<dbReference type="PANTHER" id="PTHR31170">
    <property type="entry name" value="BNAC04G53230D PROTEIN"/>
    <property type="match status" value="1"/>
</dbReference>
<dbReference type="PANTHER" id="PTHR31170:SF25">
    <property type="entry name" value="BNAA09G04570D PROTEIN"/>
    <property type="match status" value="1"/>
</dbReference>
<gene>
    <name evidence="1" type="ORF">ZOSMA_231G00130</name>
</gene>
<dbReference type="InterPro" id="IPR004158">
    <property type="entry name" value="DUF247_pln"/>
</dbReference>
<dbReference type="OrthoDB" id="1589813at2759"/>
<reference evidence="2" key="1">
    <citation type="journal article" date="2016" name="Nature">
        <title>The genome of the seagrass Zostera marina reveals angiosperm adaptation to the sea.</title>
        <authorList>
            <person name="Olsen J.L."/>
            <person name="Rouze P."/>
            <person name="Verhelst B."/>
            <person name="Lin Y.-C."/>
            <person name="Bayer T."/>
            <person name="Collen J."/>
            <person name="Dattolo E."/>
            <person name="De Paoli E."/>
            <person name="Dittami S."/>
            <person name="Maumus F."/>
            <person name="Michel G."/>
            <person name="Kersting A."/>
            <person name="Lauritano C."/>
            <person name="Lohaus R."/>
            <person name="Toepel M."/>
            <person name="Tonon T."/>
            <person name="Vanneste K."/>
            <person name="Amirebrahimi M."/>
            <person name="Brakel J."/>
            <person name="Bostroem C."/>
            <person name="Chovatia M."/>
            <person name="Grimwood J."/>
            <person name="Jenkins J.W."/>
            <person name="Jueterbock A."/>
            <person name="Mraz A."/>
            <person name="Stam W.T."/>
            <person name="Tice H."/>
            <person name="Bornberg-Bauer E."/>
            <person name="Green P.J."/>
            <person name="Pearson G.A."/>
            <person name="Procaccini G."/>
            <person name="Duarte C.M."/>
            <person name="Schmutz J."/>
            <person name="Reusch T.B.H."/>
            <person name="Van de Peer Y."/>
        </authorList>
    </citation>
    <scope>NUCLEOTIDE SEQUENCE [LARGE SCALE GENOMIC DNA]</scope>
    <source>
        <strain evidence="2">cv. Finnish</strain>
    </source>
</reference>
<evidence type="ECO:0000313" key="2">
    <source>
        <dbReference type="Proteomes" id="UP000036987"/>
    </source>
</evidence>
<dbReference type="AlphaFoldDB" id="A0A0K9PI01"/>
<comment type="caution">
    <text evidence="1">The sequence shown here is derived from an EMBL/GenBank/DDBJ whole genome shotgun (WGS) entry which is preliminary data.</text>
</comment>
<dbReference type="EMBL" id="LFYR01000817">
    <property type="protein sequence ID" value="KMZ68668.1"/>
    <property type="molecule type" value="Genomic_DNA"/>
</dbReference>
<accession>A0A0K9PI01</accession>
<evidence type="ECO:0000313" key="1">
    <source>
        <dbReference type="EMBL" id="KMZ68668.1"/>
    </source>
</evidence>
<organism evidence="1 2">
    <name type="scientific">Zostera marina</name>
    <name type="common">Eelgrass</name>
    <dbReference type="NCBI Taxonomy" id="29655"/>
    <lineage>
        <taxon>Eukaryota</taxon>
        <taxon>Viridiplantae</taxon>
        <taxon>Streptophyta</taxon>
        <taxon>Embryophyta</taxon>
        <taxon>Tracheophyta</taxon>
        <taxon>Spermatophyta</taxon>
        <taxon>Magnoliopsida</taxon>
        <taxon>Liliopsida</taxon>
        <taxon>Zosteraceae</taxon>
        <taxon>Zostera</taxon>
    </lineage>
</organism>
<name>A0A0K9PI01_ZOSMR</name>
<dbReference type="Proteomes" id="UP000036987">
    <property type="component" value="Unassembled WGS sequence"/>
</dbReference>
<keyword evidence="2" id="KW-1185">Reference proteome</keyword>
<protein>
    <submittedName>
        <fullName evidence="1">Uncharacterized protein</fullName>
    </submittedName>
</protein>
<proteinExistence type="predicted"/>
<sequence length="385" mass="43882">MNIEIAASLRTKLDNLDVDRIRNTRPNICKVPADIRSANASCYDPKLISIGPFHHGRNPHTKPMEEMKLLYLHDLLARETTTSPITSNQLDCYTDAILRLEDDARREYSVDQDLETMRSEEFVEMLVVDGCFVVEFLLKRAEGKVGKPLSNGHLWYMPSLRRDLLLLENQIPFFILQTILNHTSFTSHTLQDLALHYLCKGKNITSEMLLPYKLYHLLHLSYLCLMLRQNTPVDQSAALLSKIPRILPTATELREVGVVFGKSDGCYLDVCFELDTGKMKIPMVHLQAGTGSEFRNFLALEQCCPDVGNAFTGYVVFMANLIKTDKDVALLRHHGIVETKLGCDADVAMFFNELRSGLCFDFDRHYLVGMFVDVINYHNKHISYS</sequence>